<organism evidence="2 3">
    <name type="scientific">Dendrobium catenatum</name>
    <dbReference type="NCBI Taxonomy" id="906689"/>
    <lineage>
        <taxon>Eukaryota</taxon>
        <taxon>Viridiplantae</taxon>
        <taxon>Streptophyta</taxon>
        <taxon>Embryophyta</taxon>
        <taxon>Tracheophyta</taxon>
        <taxon>Spermatophyta</taxon>
        <taxon>Magnoliopsida</taxon>
        <taxon>Liliopsida</taxon>
        <taxon>Asparagales</taxon>
        <taxon>Orchidaceae</taxon>
        <taxon>Epidendroideae</taxon>
        <taxon>Malaxideae</taxon>
        <taxon>Dendrobiinae</taxon>
        <taxon>Dendrobium</taxon>
    </lineage>
</organism>
<protein>
    <submittedName>
        <fullName evidence="2">Retrovirus-related Pol polyprotein from transposon TNT 1-94</fullName>
    </submittedName>
</protein>
<evidence type="ECO:0000313" key="2">
    <source>
        <dbReference type="EMBL" id="PKU59391.1"/>
    </source>
</evidence>
<evidence type="ECO:0000313" key="3">
    <source>
        <dbReference type="Proteomes" id="UP000233837"/>
    </source>
</evidence>
<reference evidence="2 3" key="1">
    <citation type="journal article" date="2016" name="Sci. Rep.">
        <title>The Dendrobium catenatum Lindl. genome sequence provides insights into polysaccharide synthase, floral development and adaptive evolution.</title>
        <authorList>
            <person name="Zhang G.Q."/>
            <person name="Xu Q."/>
            <person name="Bian C."/>
            <person name="Tsai W.C."/>
            <person name="Yeh C.M."/>
            <person name="Liu K.W."/>
            <person name="Yoshida K."/>
            <person name="Zhang L.S."/>
            <person name="Chang S.B."/>
            <person name="Chen F."/>
            <person name="Shi Y."/>
            <person name="Su Y.Y."/>
            <person name="Zhang Y.Q."/>
            <person name="Chen L.J."/>
            <person name="Yin Y."/>
            <person name="Lin M."/>
            <person name="Huang H."/>
            <person name="Deng H."/>
            <person name="Wang Z.W."/>
            <person name="Zhu S.L."/>
            <person name="Zhao X."/>
            <person name="Deng C."/>
            <person name="Niu S.C."/>
            <person name="Huang J."/>
            <person name="Wang M."/>
            <person name="Liu G.H."/>
            <person name="Yang H.J."/>
            <person name="Xiao X.J."/>
            <person name="Hsiao Y.Y."/>
            <person name="Wu W.L."/>
            <person name="Chen Y.Y."/>
            <person name="Mitsuda N."/>
            <person name="Ohme-Takagi M."/>
            <person name="Luo Y.B."/>
            <person name="Van de Peer Y."/>
            <person name="Liu Z.J."/>
        </authorList>
    </citation>
    <scope>NUCLEOTIDE SEQUENCE [LARGE SCALE GENOMIC DNA]</scope>
    <source>
        <tissue evidence="2">The whole plant</tissue>
    </source>
</reference>
<dbReference type="EMBL" id="KZ504112">
    <property type="protein sequence ID" value="PKU59391.1"/>
    <property type="molecule type" value="Genomic_DNA"/>
</dbReference>
<name>A0A2I0V7L0_9ASPA</name>
<reference evidence="2 3" key="2">
    <citation type="journal article" date="2017" name="Nature">
        <title>The Apostasia genome and the evolution of orchids.</title>
        <authorList>
            <person name="Zhang G.Q."/>
            <person name="Liu K.W."/>
            <person name="Li Z."/>
            <person name="Lohaus R."/>
            <person name="Hsiao Y.Y."/>
            <person name="Niu S.C."/>
            <person name="Wang J.Y."/>
            <person name="Lin Y.C."/>
            <person name="Xu Q."/>
            <person name="Chen L.J."/>
            <person name="Yoshida K."/>
            <person name="Fujiwara S."/>
            <person name="Wang Z.W."/>
            <person name="Zhang Y.Q."/>
            <person name="Mitsuda N."/>
            <person name="Wang M."/>
            <person name="Liu G.H."/>
            <person name="Pecoraro L."/>
            <person name="Huang H.X."/>
            <person name="Xiao X.J."/>
            <person name="Lin M."/>
            <person name="Wu X.Y."/>
            <person name="Wu W.L."/>
            <person name="Chen Y.Y."/>
            <person name="Chang S.B."/>
            <person name="Sakamoto S."/>
            <person name="Ohme-Takagi M."/>
            <person name="Yagi M."/>
            <person name="Zeng S.J."/>
            <person name="Shen C.Y."/>
            <person name="Yeh C.M."/>
            <person name="Luo Y.B."/>
            <person name="Tsai W.C."/>
            <person name="Van de Peer Y."/>
            <person name="Liu Z.J."/>
        </authorList>
    </citation>
    <scope>NUCLEOTIDE SEQUENCE [LARGE SCALE GENOMIC DNA]</scope>
    <source>
        <tissue evidence="2">The whole plant</tissue>
    </source>
</reference>
<evidence type="ECO:0000259" key="1">
    <source>
        <dbReference type="Pfam" id="PF25597"/>
    </source>
</evidence>
<sequence length="50" mass="5919">MKRSKLDDKSEKFIFIGYDNNSKGYKLYNPNIGKTIISRDVIFDEEGEWD</sequence>
<dbReference type="InterPro" id="IPR057670">
    <property type="entry name" value="SH3_retrovirus"/>
</dbReference>
<feature type="domain" description="Retroviral polymerase SH3-like" evidence="1">
    <location>
        <begin position="2"/>
        <end position="49"/>
    </location>
</feature>
<dbReference type="Pfam" id="PF25597">
    <property type="entry name" value="SH3_retrovirus"/>
    <property type="match status" value="1"/>
</dbReference>
<dbReference type="Proteomes" id="UP000233837">
    <property type="component" value="Unassembled WGS sequence"/>
</dbReference>
<keyword evidence="3" id="KW-1185">Reference proteome</keyword>
<gene>
    <name evidence="2" type="ORF">MA16_Dca012719</name>
</gene>
<accession>A0A2I0V7L0</accession>
<proteinExistence type="predicted"/>
<dbReference type="AlphaFoldDB" id="A0A2I0V7L0"/>